<sequence>MEKLKAEGWTADGSHEVWARMKFHKVGPHDAAPPKKYKSGDAGYKDNPGNTIAPASFADKRDKQAMRWVSTAVMEYLKLLGKNAIEIQAAVHEGTLYLSANSKDALGTLQSQANGKTGKAFLTEVTAKVREKDGFDDRSVDDRLARHTRKTDERLIGATGSEGNYSNVIDALGKPVMVVVDGGDGFHAERRIVGHLTKQAEGKAEKDAKTAGTPYTPGSIPQVVPDSLAGTKRPCVSCYLKLFQGKEGINPGPHWMSSAANQEMPGYDDKDIARFVKYLTDGISNTYATLVWECDDANHEITFTGKVTTEYGSDSNTDEEGDTLTVPPSEVPTVGEDAG</sequence>
<proteinExistence type="predicted"/>
<name>A0ABU3AFW2_9ACTN</name>
<evidence type="ECO:0000313" key="3">
    <source>
        <dbReference type="Proteomes" id="UP001180724"/>
    </source>
</evidence>
<reference evidence="2" key="1">
    <citation type="submission" date="2024-05" db="EMBL/GenBank/DDBJ databases">
        <title>30 novel species of actinomycetes from the DSMZ collection.</title>
        <authorList>
            <person name="Nouioui I."/>
        </authorList>
    </citation>
    <scope>NUCLEOTIDE SEQUENCE</scope>
    <source>
        <strain evidence="2">DSM 40712</strain>
    </source>
</reference>
<dbReference type="RefSeq" id="WP_311570659.1">
    <property type="nucleotide sequence ID" value="NZ_JAVRFH010000002.1"/>
</dbReference>
<protein>
    <submittedName>
        <fullName evidence="2">Uncharacterized protein</fullName>
    </submittedName>
</protein>
<gene>
    <name evidence="2" type="ORF">RM812_02250</name>
</gene>
<comment type="caution">
    <text evidence="2">The sequence shown here is derived from an EMBL/GenBank/DDBJ whole genome shotgun (WGS) entry which is preliminary data.</text>
</comment>
<accession>A0ABU3AFW2</accession>
<organism evidence="2 3">
    <name type="scientific">Streptomyces lancefieldiae</name>
    <dbReference type="NCBI Taxonomy" id="3075520"/>
    <lineage>
        <taxon>Bacteria</taxon>
        <taxon>Bacillati</taxon>
        <taxon>Actinomycetota</taxon>
        <taxon>Actinomycetes</taxon>
        <taxon>Kitasatosporales</taxon>
        <taxon>Streptomycetaceae</taxon>
        <taxon>Streptomyces</taxon>
    </lineage>
</organism>
<evidence type="ECO:0000256" key="1">
    <source>
        <dbReference type="SAM" id="MobiDB-lite"/>
    </source>
</evidence>
<feature type="compositionally biased region" description="Basic and acidic residues" evidence="1">
    <location>
        <begin position="198"/>
        <end position="209"/>
    </location>
</feature>
<keyword evidence="3" id="KW-1185">Reference proteome</keyword>
<feature type="region of interest" description="Disordered" evidence="1">
    <location>
        <begin position="308"/>
        <end position="339"/>
    </location>
</feature>
<evidence type="ECO:0000313" key="2">
    <source>
        <dbReference type="EMBL" id="MDT0609064.1"/>
    </source>
</evidence>
<dbReference type="Proteomes" id="UP001180724">
    <property type="component" value="Unassembled WGS sequence"/>
</dbReference>
<feature type="region of interest" description="Disordered" evidence="1">
    <location>
        <begin position="198"/>
        <end position="226"/>
    </location>
</feature>
<dbReference type="EMBL" id="JAVRFH010000002">
    <property type="protein sequence ID" value="MDT0609064.1"/>
    <property type="molecule type" value="Genomic_DNA"/>
</dbReference>